<organism evidence="5 6">
    <name type="scientific">Aliiruegeria lutimaris</name>
    <dbReference type="NCBI Taxonomy" id="571298"/>
    <lineage>
        <taxon>Bacteria</taxon>
        <taxon>Pseudomonadati</taxon>
        <taxon>Pseudomonadota</taxon>
        <taxon>Alphaproteobacteria</taxon>
        <taxon>Rhodobacterales</taxon>
        <taxon>Roseobacteraceae</taxon>
        <taxon>Aliiruegeria</taxon>
    </lineage>
</organism>
<dbReference type="EMBL" id="FNEK01000072">
    <property type="protein sequence ID" value="SDL20184.1"/>
    <property type="molecule type" value="Genomic_DNA"/>
</dbReference>
<dbReference type="Pfam" id="PF09375">
    <property type="entry name" value="Peptidase_M75"/>
    <property type="match status" value="1"/>
</dbReference>
<dbReference type="CDD" id="cd14659">
    <property type="entry name" value="Imelysin-like_IPPA"/>
    <property type="match status" value="1"/>
</dbReference>
<sequence length="340" mass="36820">MFKLITAAIVAMCLWAPSIHAAETDHAALREDSLQVLEAQFGAFRTATGQLSEASRAHCAGEMDEAAYEDAFRATWLAWAPLDAYQFGPVEQNAAVLTVAFWPDKKDFVGRGLKSLLAQPEDSLSMPETIAAQSAAVQGLPAIERLLFTEMAACPAIVGISANIENTAIALYDGWFAEDGFVDLARSAGPENPFFATDAEFTKLLYTAIDFELTRIADTRLGRPLNSYDKPMPRRAEAWRSGLSLQIIDAQLAGIQMLLRDGFGNNLFSPSKFWVDGAIDDTRARIDVIGAPLGSAVSDPLQRARVEALQTRILDLQQQFAEDVGPELGVDTGFSAADGD</sequence>
<dbReference type="RefSeq" id="WP_170844715.1">
    <property type="nucleotide sequence ID" value="NZ_FNEK01000072.1"/>
</dbReference>
<name>A0A1G9I5N9_9RHOB</name>
<evidence type="ECO:0000256" key="3">
    <source>
        <dbReference type="SAM" id="SignalP"/>
    </source>
</evidence>
<gene>
    <name evidence="5" type="ORF">SAMN04488026_107219</name>
</gene>
<evidence type="ECO:0000256" key="1">
    <source>
        <dbReference type="ARBA" id="ARBA00004196"/>
    </source>
</evidence>
<feature type="domain" description="Imelysin-like" evidence="4">
    <location>
        <begin position="40"/>
        <end position="319"/>
    </location>
</feature>
<dbReference type="Gene3D" id="1.20.1420.20">
    <property type="entry name" value="M75 peptidase, HXXE motif"/>
    <property type="match status" value="1"/>
</dbReference>
<feature type="signal peptide" evidence="3">
    <location>
        <begin position="1"/>
        <end position="21"/>
    </location>
</feature>
<dbReference type="InterPro" id="IPR018976">
    <property type="entry name" value="Imelysin-like"/>
</dbReference>
<dbReference type="GO" id="GO:0030313">
    <property type="term" value="C:cell envelope"/>
    <property type="evidence" value="ECO:0007669"/>
    <property type="project" value="UniProtKB-SubCell"/>
</dbReference>
<dbReference type="STRING" id="571298.SAMN04488026_107219"/>
<feature type="chain" id="PRO_5011563562" description="Imelysin-like domain-containing protein" evidence="3">
    <location>
        <begin position="22"/>
        <end position="340"/>
    </location>
</feature>
<proteinExistence type="predicted"/>
<evidence type="ECO:0000256" key="2">
    <source>
        <dbReference type="ARBA" id="ARBA00022729"/>
    </source>
</evidence>
<keyword evidence="6" id="KW-1185">Reference proteome</keyword>
<keyword evidence="2 3" id="KW-0732">Signal</keyword>
<dbReference type="AlphaFoldDB" id="A0A1G9I5N9"/>
<reference evidence="5 6" key="1">
    <citation type="submission" date="2016-10" db="EMBL/GenBank/DDBJ databases">
        <authorList>
            <person name="de Groot N.N."/>
        </authorList>
    </citation>
    <scope>NUCLEOTIDE SEQUENCE [LARGE SCALE GENOMIC DNA]</scope>
    <source>
        <strain evidence="5 6">DSM 25294</strain>
    </source>
</reference>
<evidence type="ECO:0000259" key="4">
    <source>
        <dbReference type="Pfam" id="PF09375"/>
    </source>
</evidence>
<dbReference type="Proteomes" id="UP000199382">
    <property type="component" value="Unassembled WGS sequence"/>
</dbReference>
<dbReference type="InterPro" id="IPR038352">
    <property type="entry name" value="Imelysin_sf"/>
</dbReference>
<protein>
    <recommendedName>
        <fullName evidence="4">Imelysin-like domain-containing protein</fullName>
    </recommendedName>
</protein>
<comment type="subcellular location">
    <subcellularLocation>
        <location evidence="1">Cell envelope</location>
    </subcellularLocation>
</comment>
<evidence type="ECO:0000313" key="5">
    <source>
        <dbReference type="EMBL" id="SDL20184.1"/>
    </source>
</evidence>
<accession>A0A1G9I5N9</accession>
<evidence type="ECO:0000313" key="6">
    <source>
        <dbReference type="Proteomes" id="UP000199382"/>
    </source>
</evidence>
<dbReference type="InterPro" id="IPR034984">
    <property type="entry name" value="Imelysin-like_IPPA"/>
</dbReference>